<feature type="transmembrane region" description="Helical" evidence="7">
    <location>
        <begin position="51"/>
        <end position="77"/>
    </location>
</feature>
<dbReference type="Proteomes" id="UP000064029">
    <property type="component" value="Unassembled WGS sequence"/>
</dbReference>
<dbReference type="Pfam" id="PF01311">
    <property type="entry name" value="Bac_export_1"/>
    <property type="match status" value="1"/>
</dbReference>
<feature type="transmembrane region" description="Helical" evidence="7">
    <location>
        <begin position="89"/>
        <end position="113"/>
    </location>
</feature>
<keyword evidence="6 7" id="KW-0472">Membrane</keyword>
<keyword evidence="3" id="KW-1003">Cell membrane</keyword>
<accession>A0A103RNL6</accession>
<organism evidence="8 9">
    <name type="scientific">Burkholderia ubonensis</name>
    <dbReference type="NCBI Taxonomy" id="101571"/>
    <lineage>
        <taxon>Bacteria</taxon>
        <taxon>Pseudomonadati</taxon>
        <taxon>Pseudomonadota</taxon>
        <taxon>Betaproteobacteria</taxon>
        <taxon>Burkholderiales</taxon>
        <taxon>Burkholderiaceae</taxon>
        <taxon>Burkholderia</taxon>
        <taxon>Burkholderia cepacia complex</taxon>
    </lineage>
</organism>
<keyword evidence="5 7" id="KW-1133">Transmembrane helix</keyword>
<dbReference type="AlphaFoldDB" id="A0A103RNL6"/>
<name>A0A103RNL6_9BURK</name>
<proteinExistence type="inferred from homology"/>
<evidence type="ECO:0000313" key="8">
    <source>
        <dbReference type="EMBL" id="KVG71114.1"/>
    </source>
</evidence>
<evidence type="ECO:0000256" key="2">
    <source>
        <dbReference type="ARBA" id="ARBA00009772"/>
    </source>
</evidence>
<evidence type="ECO:0000256" key="5">
    <source>
        <dbReference type="ARBA" id="ARBA00022989"/>
    </source>
</evidence>
<keyword evidence="4 7" id="KW-0812">Transmembrane</keyword>
<dbReference type="PANTHER" id="PTHR30065">
    <property type="entry name" value="FLAGELLAR BIOSYNTHETIC PROTEIN FLIR"/>
    <property type="match status" value="1"/>
</dbReference>
<reference evidence="8 9" key="1">
    <citation type="submission" date="2015-11" db="EMBL/GenBank/DDBJ databases">
        <title>Expanding the genomic diversity of Burkholderia species for the development of highly accurate diagnostics.</title>
        <authorList>
            <person name="Sahl J."/>
            <person name="Keim P."/>
            <person name="Wagner D."/>
        </authorList>
    </citation>
    <scope>NUCLEOTIDE SEQUENCE [LARGE SCALE GENOMIC DNA]</scope>
    <source>
        <strain evidence="8 9">MSMB2036</strain>
    </source>
</reference>
<sequence>MIGTILSVGAAVIFFSAGGGQAFVRLAHEVAERVPFGAYRLAFDPNLLAQFAAYCYLNAIQFGSAAILAFFVADWCLAFLSRVVPQLNVLVLSIQIKAALLLGILAATIPVLLPLVMRLSNEAIRVILSVAKT</sequence>
<evidence type="ECO:0000256" key="4">
    <source>
        <dbReference type="ARBA" id="ARBA00022692"/>
    </source>
</evidence>
<comment type="caution">
    <text evidence="8">The sequence shown here is derived from an EMBL/GenBank/DDBJ whole genome shotgun (WGS) entry which is preliminary data.</text>
</comment>
<evidence type="ECO:0000256" key="7">
    <source>
        <dbReference type="SAM" id="Phobius"/>
    </source>
</evidence>
<evidence type="ECO:0000256" key="3">
    <source>
        <dbReference type="ARBA" id="ARBA00022475"/>
    </source>
</evidence>
<gene>
    <name evidence="8" type="ORF">WJ33_21210</name>
</gene>
<evidence type="ECO:0008006" key="10">
    <source>
        <dbReference type="Google" id="ProtNLM"/>
    </source>
</evidence>
<evidence type="ECO:0000313" key="9">
    <source>
        <dbReference type="Proteomes" id="UP000064029"/>
    </source>
</evidence>
<evidence type="ECO:0000256" key="6">
    <source>
        <dbReference type="ARBA" id="ARBA00023136"/>
    </source>
</evidence>
<dbReference type="InterPro" id="IPR002010">
    <property type="entry name" value="T3SS_IM_R"/>
</dbReference>
<dbReference type="PANTHER" id="PTHR30065:SF1">
    <property type="entry name" value="SURFACE PRESENTATION OF ANTIGENS PROTEIN SPAR"/>
    <property type="match status" value="1"/>
</dbReference>
<comment type="similarity">
    <text evidence="2">Belongs to the FliR/MopE/SpaR family.</text>
</comment>
<comment type="subcellular location">
    <subcellularLocation>
        <location evidence="1">Cell membrane</location>
        <topology evidence="1">Multi-pass membrane protein</topology>
    </subcellularLocation>
</comment>
<dbReference type="EMBL" id="LOXM01000073">
    <property type="protein sequence ID" value="KVG71114.1"/>
    <property type="molecule type" value="Genomic_DNA"/>
</dbReference>
<protein>
    <recommendedName>
        <fullName evidence="10">Type III secretion protein</fullName>
    </recommendedName>
</protein>
<dbReference type="GO" id="GO:0005886">
    <property type="term" value="C:plasma membrane"/>
    <property type="evidence" value="ECO:0007669"/>
    <property type="project" value="UniProtKB-SubCell"/>
</dbReference>
<evidence type="ECO:0000256" key="1">
    <source>
        <dbReference type="ARBA" id="ARBA00004651"/>
    </source>
</evidence>
<dbReference type="GO" id="GO:0006605">
    <property type="term" value="P:protein targeting"/>
    <property type="evidence" value="ECO:0007669"/>
    <property type="project" value="InterPro"/>
</dbReference>